<feature type="region of interest" description="Disordered" evidence="1">
    <location>
        <begin position="651"/>
        <end position="681"/>
    </location>
</feature>
<sequence>MCRSPTCFAVSARISSTVCPLDSVERARALAGRASHLSKQKNSPSVVEEVQACMEEAVLLARFFSVKGMARTLNCFAKHKSRSGGLWNAFGPRLLDSVNEWNDQDMFMLLHAAGALQFPLAPLLLQIEGRLLGETAFIHREEDPSAPLSLVELSTGTLAVLVASLGKAKLPLSPLFRLRLLRSIRQALQKGQQSSSHSSFSPVSKDEPGGKGEDARSVRTTRQGSRDYEGLTPQQCSLILNGLAHLPMKKVWFLEMIAEQAAEFVHKHREGFSLQGLCLAAGCFAKFLCRDDRIFGALKRSLMATTAGNISLQHASVALNALSKVGVQDEEIVLCLLTALQQHRHALGRQGLALASVVASLGRLDVLQGGGRTCVSLFWYHGEIQNNSQTGGVRLADDAAELLASADLGPPVEKATAEVLCAAGQALWRASLVAQTRRRKSTRSRRGASELTGCANSVDEIATGPGVAVQLLERPPLLSPESLLQCILGSVCLGMTARGPPEWMFWALDEVSRSLPSLNRKDSEVLHKQSDCNWRKNVEGLKLNGRTETEMWSSGEGGERVEIGTLLKIEAVLGSLVLGVVDSVPGQKEGASGALSSSHPGSGRAPVTVPGMHLERLSLGSLEIFRSLTKDGNFRFAVKGSFDFDFADSASPSSMKGVWEDSDIAVSDEGERRGSERQKEEESIEHFCASFLRRRIPGELSKGQTLMNKGLEVDADGFEQSDPVCGSVRLSVVASKSPGKGLECSGEEERSGAEAGTGLDLFEDNQSLNGEAGFGSSGFGSFSEKPLFACSYGGMGIEDSGETLVVVQGGLVPPFVVSVVVQTARPRL</sequence>
<feature type="region of interest" description="Disordered" evidence="1">
    <location>
        <begin position="190"/>
        <end position="229"/>
    </location>
</feature>
<evidence type="ECO:0000313" key="2">
    <source>
        <dbReference type="EMBL" id="CEM22628.1"/>
    </source>
</evidence>
<organism evidence="2">
    <name type="scientific">Chromera velia CCMP2878</name>
    <dbReference type="NCBI Taxonomy" id="1169474"/>
    <lineage>
        <taxon>Eukaryota</taxon>
        <taxon>Sar</taxon>
        <taxon>Alveolata</taxon>
        <taxon>Colpodellida</taxon>
        <taxon>Chromeraceae</taxon>
        <taxon>Chromera</taxon>
    </lineage>
</organism>
<proteinExistence type="predicted"/>
<reference evidence="2" key="1">
    <citation type="submission" date="2014-11" db="EMBL/GenBank/DDBJ databases">
        <authorList>
            <person name="Otto D Thomas"/>
            <person name="Naeem Raeece"/>
        </authorList>
    </citation>
    <scope>NUCLEOTIDE SEQUENCE</scope>
</reference>
<dbReference type="VEuPathDB" id="CryptoDB:Cvel_20022"/>
<dbReference type="AlphaFoldDB" id="A0A0G4G413"/>
<feature type="compositionally biased region" description="Low complexity" evidence="1">
    <location>
        <begin position="194"/>
        <end position="203"/>
    </location>
</feature>
<dbReference type="EMBL" id="CDMZ01000846">
    <property type="protein sequence ID" value="CEM22628.1"/>
    <property type="molecule type" value="Genomic_DNA"/>
</dbReference>
<name>A0A0G4G413_9ALVE</name>
<feature type="compositionally biased region" description="Basic and acidic residues" evidence="1">
    <location>
        <begin position="669"/>
        <end position="681"/>
    </location>
</feature>
<accession>A0A0G4G413</accession>
<gene>
    <name evidence="2" type="ORF">Cvel_20022</name>
</gene>
<evidence type="ECO:0000256" key="1">
    <source>
        <dbReference type="SAM" id="MobiDB-lite"/>
    </source>
</evidence>
<protein>
    <submittedName>
        <fullName evidence="2">Uncharacterized protein</fullName>
    </submittedName>
</protein>
<feature type="compositionally biased region" description="Basic and acidic residues" evidence="1">
    <location>
        <begin position="204"/>
        <end position="217"/>
    </location>
</feature>